<sequence>MEKNFYEIEQIAKEKGILLDGCGTDVRYYTFGVFVDLCDLDYKEPEIPDDMFKD</sequence>
<name>A0A8S5L9I3_9CAUD</name>
<proteinExistence type="predicted"/>
<protein>
    <submittedName>
        <fullName evidence="1">Uncharacterized protein</fullName>
    </submittedName>
</protein>
<accession>A0A8S5L9I3</accession>
<reference evidence="1" key="1">
    <citation type="journal article" date="2021" name="Proc. Natl. Acad. Sci. U.S.A.">
        <title>A Catalog of Tens of Thousands of Viruses from Human Metagenomes Reveals Hidden Associations with Chronic Diseases.</title>
        <authorList>
            <person name="Tisza M.J."/>
            <person name="Buck C.B."/>
        </authorList>
    </citation>
    <scope>NUCLEOTIDE SEQUENCE</scope>
    <source>
        <strain evidence="1">CtPuP5</strain>
    </source>
</reference>
<evidence type="ECO:0000313" key="1">
    <source>
        <dbReference type="EMBL" id="DAD66551.1"/>
    </source>
</evidence>
<dbReference type="EMBL" id="BK014662">
    <property type="protein sequence ID" value="DAD66551.1"/>
    <property type="molecule type" value="Genomic_DNA"/>
</dbReference>
<organism evidence="1">
    <name type="scientific">Myoviridae sp. ctPuP5</name>
    <dbReference type="NCBI Taxonomy" id="2823543"/>
    <lineage>
        <taxon>Viruses</taxon>
        <taxon>Duplodnaviria</taxon>
        <taxon>Heunggongvirae</taxon>
        <taxon>Uroviricota</taxon>
        <taxon>Caudoviricetes</taxon>
    </lineage>
</organism>